<protein>
    <recommendedName>
        <fullName evidence="1">GmrSD restriction endonucleases N-terminal domain-containing protein</fullName>
    </recommendedName>
</protein>
<dbReference type="PANTHER" id="PTHR39639:SF1">
    <property type="entry name" value="DUF262 DOMAIN-CONTAINING PROTEIN"/>
    <property type="match status" value="1"/>
</dbReference>
<organism evidence="2 3">
    <name type="scientific">Pseudoalteromonas holothuriae</name>
    <dbReference type="NCBI Taxonomy" id="2963714"/>
    <lineage>
        <taxon>Bacteria</taxon>
        <taxon>Pseudomonadati</taxon>
        <taxon>Pseudomonadota</taxon>
        <taxon>Gammaproteobacteria</taxon>
        <taxon>Alteromonadales</taxon>
        <taxon>Pseudoalteromonadaceae</taxon>
        <taxon>Pseudoalteromonas</taxon>
    </lineage>
</organism>
<feature type="domain" description="GmrSD restriction endonucleases N-terminal" evidence="1">
    <location>
        <begin position="417"/>
        <end position="567"/>
    </location>
</feature>
<dbReference type="RefSeq" id="WP_261592871.1">
    <property type="nucleotide sequence ID" value="NZ_CAMAPD010000006.1"/>
</dbReference>
<dbReference type="InterPro" id="IPR004919">
    <property type="entry name" value="GmrSD_N"/>
</dbReference>
<comment type="caution">
    <text evidence="2">The sequence shown here is derived from an EMBL/GenBank/DDBJ whole genome shotgun (WGS) entry which is preliminary data.</text>
</comment>
<name>A0ABN8UKC1_9GAMM</name>
<reference evidence="2 3" key="1">
    <citation type="submission" date="2022-07" db="EMBL/GenBank/DDBJ databases">
        <authorList>
            <person name="Criscuolo A."/>
        </authorList>
    </citation>
    <scope>NUCLEOTIDE SEQUENCE [LARGE SCALE GENOMIC DNA]</scope>
    <source>
        <strain evidence="3">CIP 111951</strain>
    </source>
</reference>
<gene>
    <name evidence="2" type="ORF">PSECIP111951_01718</name>
</gene>
<evidence type="ECO:0000313" key="3">
    <source>
        <dbReference type="Proteomes" id="UP001152485"/>
    </source>
</evidence>
<sequence length="781" mass="90710">MVAADINSKFQSEMAGNLHVRSTSQSIDSLLTSRRKTIDYKAPYQRNYVWNEDKATFFIESILLGVEIPPLILFIHAADKKILEVIDGRQRYETIERFSEGKFGLRKNGLVKLKNLAGKKYSDLVGELEKYKRAFNNTTLRIIEFSSKNPDPDPDIQKSLEEKISKEIFRRYNTGITPLKKLEVKSARHEGDNFTGLMKRVIEDNDNNWVSDFGDLFLNIKPENRTPEKIMNKLRDLITLEYFPINIYASTSERSDVNEHLFKEYIESDTSSDSLSDTQQEKLESLIEKIEPLNKLKQKLGVDEWLIYQCVFWAFTVLENEGYILKEIVDDTLLMDLSIEIKESLSLFTGADKGFSTTTTERFKKIAQFFGSRLDVNFSDYLRSQRKHGKIDEVEFKEQRLARQEAETTTVENLILKMINNEYQLRPPYQRQEVINNKKASGIIESILLGIPLPTIFVYRRNDGVCEVVDGQQRLLSILGYIGEGKNSLLDSGVRPKTNMHSKKDKNFKLAKTLPILRDSRGVSFANLSGDLQDKIWDFELSIVYINEDTNPDFDPIDLFIRLNDKSYDIRDPSFEMWNSYAEPLVMDRIKKLAQKYHEWFYYIMDDRRMKLEELLLSLAYIDYESKKANVFEPIQIYQASGNHITFRVENPKIDHWLDKIESCGQVKEDALDSINNVELFIEKVEALVGKDLSNAEKAKEFDNLISLTTRARNQRGFYMLWLLTYTLDVKAILAHRSSMFSEMKSFLLNNKKLNVEESTVIKEDFQKLTEEFCSELVASC</sequence>
<dbReference type="EMBL" id="CAMAPD010000006">
    <property type="protein sequence ID" value="CAH9057683.1"/>
    <property type="molecule type" value="Genomic_DNA"/>
</dbReference>
<feature type="domain" description="GmrSD restriction endonucleases N-terminal" evidence="1">
    <location>
        <begin position="30"/>
        <end position="187"/>
    </location>
</feature>
<accession>A0ABN8UKC1</accession>
<evidence type="ECO:0000259" key="1">
    <source>
        <dbReference type="Pfam" id="PF03235"/>
    </source>
</evidence>
<dbReference type="Pfam" id="PF03235">
    <property type="entry name" value="GmrSD_N"/>
    <property type="match status" value="2"/>
</dbReference>
<dbReference type="PANTHER" id="PTHR39639">
    <property type="entry name" value="CHROMOSOME 16, WHOLE GENOME SHOTGUN SEQUENCE"/>
    <property type="match status" value="1"/>
</dbReference>
<evidence type="ECO:0000313" key="2">
    <source>
        <dbReference type="EMBL" id="CAH9057683.1"/>
    </source>
</evidence>
<proteinExistence type="predicted"/>
<dbReference type="Proteomes" id="UP001152485">
    <property type="component" value="Unassembled WGS sequence"/>
</dbReference>